<proteinExistence type="predicted"/>
<feature type="transmembrane region" description="Helical" evidence="1">
    <location>
        <begin position="20"/>
        <end position="41"/>
    </location>
</feature>
<keyword evidence="3" id="KW-1185">Reference proteome</keyword>
<keyword evidence="1" id="KW-0472">Membrane</keyword>
<keyword evidence="1" id="KW-1133">Transmembrane helix</keyword>
<dbReference type="AlphaFoldDB" id="A0A7G1I9K8"/>
<keyword evidence="1" id="KW-0812">Transmembrane</keyword>
<reference evidence="2 3" key="1">
    <citation type="submission" date="2020-07" db="EMBL/GenBank/DDBJ databases">
        <title>Mycobacterium kansasii (former subtype) with zoonotic potential isolated from diseased indoor pet cat, Japan.</title>
        <authorList>
            <person name="Fukano H."/>
            <person name="Terazono T."/>
            <person name="Hoshino Y."/>
        </authorList>
    </citation>
    <scope>NUCLEOTIDE SEQUENCE [LARGE SCALE GENOMIC DNA]</scope>
    <source>
        <strain evidence="2 3">Kuro-I</strain>
    </source>
</reference>
<name>A0A7G1I9K8_MYCKA</name>
<dbReference type="Proteomes" id="UP000516380">
    <property type="component" value="Chromosome"/>
</dbReference>
<evidence type="ECO:0000256" key="1">
    <source>
        <dbReference type="SAM" id="Phobius"/>
    </source>
</evidence>
<protein>
    <submittedName>
        <fullName evidence="2">Uncharacterized protein</fullName>
    </submittedName>
</protein>
<sequence>MAVRRRVRAPRQRTLHSMNAFTVISTVGGLVMTAFGIWLTIRANRNATSAPFDERQAALRMQLRRQLNSQFRLVRAVDNVGRGVLPGSAVEADLDELRTYLSAKKHSFILPRPEQIAVVIKSLDGALAALAVAHHPPRNDAAFIPHVDEIKCNVLRPWLEKALADMNVLMNGLAAAIERQQMSARQQIRLVAALNPENQTPIEV</sequence>
<dbReference type="EMBL" id="AP023343">
    <property type="protein sequence ID" value="BCI87647.1"/>
    <property type="molecule type" value="Genomic_DNA"/>
</dbReference>
<evidence type="ECO:0000313" key="2">
    <source>
        <dbReference type="EMBL" id="BCI87647.1"/>
    </source>
</evidence>
<evidence type="ECO:0000313" key="3">
    <source>
        <dbReference type="Proteomes" id="UP000516380"/>
    </source>
</evidence>
<gene>
    <name evidence="2" type="ORF">NIIDMKKI_28530</name>
</gene>
<organism evidence="2 3">
    <name type="scientific">Mycobacterium kansasii</name>
    <dbReference type="NCBI Taxonomy" id="1768"/>
    <lineage>
        <taxon>Bacteria</taxon>
        <taxon>Bacillati</taxon>
        <taxon>Actinomycetota</taxon>
        <taxon>Actinomycetes</taxon>
        <taxon>Mycobacteriales</taxon>
        <taxon>Mycobacteriaceae</taxon>
        <taxon>Mycobacterium</taxon>
    </lineage>
</organism>
<accession>A0A7G1I9K8</accession>